<sequence length="73" mass="8911">MFQRPFYPLSQYPPTLPMIQEFLFMERFVSFEHKWSENMVHGEKTIVSGEEQEIIDGDFYFWEDASFMYDPWG</sequence>
<reference evidence="1 2" key="1">
    <citation type="submission" date="2021-06" db="EMBL/GenBank/DDBJ databases">
        <title>Caerostris extrusa draft genome.</title>
        <authorList>
            <person name="Kono N."/>
            <person name="Arakawa K."/>
        </authorList>
    </citation>
    <scope>NUCLEOTIDE SEQUENCE [LARGE SCALE GENOMIC DNA]</scope>
</reference>
<protein>
    <submittedName>
        <fullName evidence="1">Uncharacterized protein</fullName>
    </submittedName>
</protein>
<proteinExistence type="predicted"/>
<accession>A0AAV4U4N5</accession>
<dbReference type="Proteomes" id="UP001054945">
    <property type="component" value="Unassembled WGS sequence"/>
</dbReference>
<evidence type="ECO:0000313" key="2">
    <source>
        <dbReference type="Proteomes" id="UP001054945"/>
    </source>
</evidence>
<comment type="caution">
    <text evidence="1">The sequence shown here is derived from an EMBL/GenBank/DDBJ whole genome shotgun (WGS) entry which is preliminary data.</text>
</comment>
<name>A0AAV4U4N5_CAEEX</name>
<organism evidence="1 2">
    <name type="scientific">Caerostris extrusa</name>
    <name type="common">Bark spider</name>
    <name type="synonym">Caerostris bankana</name>
    <dbReference type="NCBI Taxonomy" id="172846"/>
    <lineage>
        <taxon>Eukaryota</taxon>
        <taxon>Metazoa</taxon>
        <taxon>Ecdysozoa</taxon>
        <taxon>Arthropoda</taxon>
        <taxon>Chelicerata</taxon>
        <taxon>Arachnida</taxon>
        <taxon>Araneae</taxon>
        <taxon>Araneomorphae</taxon>
        <taxon>Entelegynae</taxon>
        <taxon>Araneoidea</taxon>
        <taxon>Araneidae</taxon>
        <taxon>Caerostris</taxon>
    </lineage>
</organism>
<keyword evidence="2" id="KW-1185">Reference proteome</keyword>
<dbReference type="AlphaFoldDB" id="A0AAV4U4N5"/>
<dbReference type="EMBL" id="BPLR01012278">
    <property type="protein sequence ID" value="GIY52705.1"/>
    <property type="molecule type" value="Genomic_DNA"/>
</dbReference>
<gene>
    <name evidence="1" type="ORF">CEXT_574731</name>
</gene>
<evidence type="ECO:0000313" key="1">
    <source>
        <dbReference type="EMBL" id="GIY52705.1"/>
    </source>
</evidence>